<dbReference type="EMBL" id="JACHXZ010000001">
    <property type="protein sequence ID" value="MBB3167112.1"/>
    <property type="molecule type" value="Genomic_DNA"/>
</dbReference>
<comment type="caution">
    <text evidence="2">The sequence shown here is derived from an EMBL/GenBank/DDBJ whole genome shotgun (WGS) entry which is preliminary data.</text>
</comment>
<evidence type="ECO:0000313" key="3">
    <source>
        <dbReference type="Proteomes" id="UP000559987"/>
    </source>
</evidence>
<keyword evidence="1" id="KW-0732">Signal</keyword>
<reference evidence="2 3" key="1">
    <citation type="submission" date="2020-08" db="EMBL/GenBank/DDBJ databases">
        <title>Genomic Encyclopedia of Type Strains, Phase III (KMG-III): the genomes of soil and plant-associated and newly described type strains.</title>
        <authorList>
            <person name="Whitman W."/>
        </authorList>
    </citation>
    <scope>NUCLEOTIDE SEQUENCE [LARGE SCALE GENOMIC DNA]</scope>
    <source>
        <strain evidence="2 3">CECT 8571</strain>
    </source>
</reference>
<feature type="signal peptide" evidence="1">
    <location>
        <begin position="1"/>
        <end position="27"/>
    </location>
</feature>
<organism evidence="2 3">
    <name type="scientific">Simiduia aestuariiviva</name>
    <dbReference type="NCBI Taxonomy" id="1510459"/>
    <lineage>
        <taxon>Bacteria</taxon>
        <taxon>Pseudomonadati</taxon>
        <taxon>Pseudomonadota</taxon>
        <taxon>Gammaproteobacteria</taxon>
        <taxon>Cellvibrionales</taxon>
        <taxon>Cellvibrionaceae</taxon>
        <taxon>Simiduia</taxon>
    </lineage>
</organism>
<dbReference type="Proteomes" id="UP000559987">
    <property type="component" value="Unassembled WGS sequence"/>
</dbReference>
<evidence type="ECO:0000313" key="2">
    <source>
        <dbReference type="EMBL" id="MBB3167112.1"/>
    </source>
</evidence>
<name>A0A839UGV8_9GAMM</name>
<dbReference type="CDD" id="cd09632">
    <property type="entry name" value="PliI_like"/>
    <property type="match status" value="1"/>
</dbReference>
<dbReference type="PROSITE" id="PS51257">
    <property type="entry name" value="PROKAR_LIPOPROTEIN"/>
    <property type="match status" value="1"/>
</dbReference>
<feature type="chain" id="PRO_5032985871" description="Lipoprotein" evidence="1">
    <location>
        <begin position="28"/>
        <end position="175"/>
    </location>
</feature>
<protein>
    <recommendedName>
        <fullName evidence="4">Lipoprotein</fullName>
    </recommendedName>
</protein>
<dbReference type="InterPro" id="IPR031948">
    <property type="entry name" value="PliI"/>
</dbReference>
<gene>
    <name evidence="2" type="ORF">FHS30_000288</name>
</gene>
<dbReference type="AlphaFoldDB" id="A0A839UGV8"/>
<sequence length="175" mass="19167">MRNWWVMRRFWIIAALACAMMGCEINADIDCDDNTELSLVWGEKLLAQPLFAVVSEGAAEPKSLGSYSVRIYQHNVDAGKQDVFITGEILARDGFLKSVELADVDGDLFEELIVVFESAGTGSYLTAHAWRFLKGELSVVAHAENLSPTADVTQALSAQIKTLNALSPTSEMPNQ</sequence>
<dbReference type="Pfam" id="PF16743">
    <property type="entry name" value="PliI"/>
    <property type="match status" value="1"/>
</dbReference>
<dbReference type="Gene3D" id="2.40.128.460">
    <property type="entry name" value="Periplasmic lysozyme inhibitor of I-type lysozyme"/>
    <property type="match status" value="1"/>
</dbReference>
<dbReference type="InterPro" id="IPR038643">
    <property type="entry name" value="PliI_sf"/>
</dbReference>
<dbReference type="RefSeq" id="WP_183907560.1">
    <property type="nucleotide sequence ID" value="NZ_JACHXZ010000001.1"/>
</dbReference>
<proteinExistence type="predicted"/>
<accession>A0A839UGV8</accession>
<evidence type="ECO:0000256" key="1">
    <source>
        <dbReference type="SAM" id="SignalP"/>
    </source>
</evidence>
<evidence type="ECO:0008006" key="4">
    <source>
        <dbReference type="Google" id="ProtNLM"/>
    </source>
</evidence>
<keyword evidence="3" id="KW-1185">Reference proteome</keyword>